<comment type="caution">
    <text evidence="1">The sequence shown here is derived from an EMBL/GenBank/DDBJ whole genome shotgun (WGS) entry which is preliminary data.</text>
</comment>
<organism evidence="1 2">
    <name type="scientific">Apiospora saccharicola</name>
    <dbReference type="NCBI Taxonomy" id="335842"/>
    <lineage>
        <taxon>Eukaryota</taxon>
        <taxon>Fungi</taxon>
        <taxon>Dikarya</taxon>
        <taxon>Ascomycota</taxon>
        <taxon>Pezizomycotina</taxon>
        <taxon>Sordariomycetes</taxon>
        <taxon>Xylariomycetidae</taxon>
        <taxon>Amphisphaeriales</taxon>
        <taxon>Apiosporaceae</taxon>
        <taxon>Apiospora</taxon>
    </lineage>
</organism>
<sequence>MGPFKGHQSLAAELLKTAKTRNIEAGLPIATRWIPHAALAAGEVLVRANGGGPNLIEKRMLGPAEMILVGAPPPPSTVSEEAASSTPFVARHPVAEWIDGPSSGSREICGLCRSAKERSERVLHEVGVGNSRADPVQRLLGLDGHGRGRPLWKGL</sequence>
<gene>
    <name evidence="1" type="ORF">PG996_012051</name>
</gene>
<protein>
    <submittedName>
        <fullName evidence="1">Uncharacterized protein</fullName>
    </submittedName>
</protein>
<dbReference type="EMBL" id="JAQQWM010000008">
    <property type="protein sequence ID" value="KAK8052750.1"/>
    <property type="molecule type" value="Genomic_DNA"/>
</dbReference>
<proteinExistence type="predicted"/>
<reference evidence="1 2" key="1">
    <citation type="submission" date="2023-01" db="EMBL/GenBank/DDBJ databases">
        <title>Analysis of 21 Apiospora genomes using comparative genomics revels a genus with tremendous synthesis potential of carbohydrate active enzymes and secondary metabolites.</title>
        <authorList>
            <person name="Sorensen T."/>
        </authorList>
    </citation>
    <scope>NUCLEOTIDE SEQUENCE [LARGE SCALE GENOMIC DNA]</scope>
    <source>
        <strain evidence="1 2">CBS 83171</strain>
    </source>
</reference>
<accession>A0ABR1U1I1</accession>
<evidence type="ECO:0000313" key="1">
    <source>
        <dbReference type="EMBL" id="KAK8052750.1"/>
    </source>
</evidence>
<evidence type="ECO:0000313" key="2">
    <source>
        <dbReference type="Proteomes" id="UP001446871"/>
    </source>
</evidence>
<dbReference type="Proteomes" id="UP001446871">
    <property type="component" value="Unassembled WGS sequence"/>
</dbReference>
<name>A0ABR1U1I1_9PEZI</name>
<keyword evidence="2" id="KW-1185">Reference proteome</keyword>